<feature type="chain" id="PRO_5038291499" evidence="3">
    <location>
        <begin position="25"/>
        <end position="235"/>
    </location>
</feature>
<gene>
    <name evidence="4" type="ORF">FC774_05730</name>
    <name evidence="5" type="ORF">FDB51_04940</name>
</gene>
<feature type="repeat" description="Cell wall-binding" evidence="2">
    <location>
        <begin position="193"/>
        <end position="212"/>
    </location>
</feature>
<comment type="caution">
    <text evidence="5">The sequence shown here is derived from an EMBL/GenBank/DDBJ whole genome shotgun (WGS) entry which is preliminary data.</text>
</comment>
<dbReference type="EMBL" id="SWVK01000005">
    <property type="protein sequence ID" value="NFN34487.1"/>
    <property type="molecule type" value="Genomic_DNA"/>
</dbReference>
<accession>A0A0L9Y7L7</accession>
<evidence type="ECO:0000256" key="1">
    <source>
        <dbReference type="ARBA" id="ARBA00022737"/>
    </source>
</evidence>
<dbReference type="Proteomes" id="UP000476820">
    <property type="component" value="Unassembled WGS sequence"/>
</dbReference>
<dbReference type="SUPFAM" id="SSF69360">
    <property type="entry name" value="Cell wall binding repeat"/>
    <property type="match status" value="1"/>
</dbReference>
<dbReference type="AlphaFoldDB" id="A0A0L9Y7L7"/>
<evidence type="ECO:0000313" key="4">
    <source>
        <dbReference type="EMBL" id="NFF87374.1"/>
    </source>
</evidence>
<dbReference type="Gene3D" id="2.10.270.10">
    <property type="entry name" value="Cholin Binding"/>
    <property type="match status" value="1"/>
</dbReference>
<proteinExistence type="predicted"/>
<protein>
    <submittedName>
        <fullName evidence="5">Uncharacterized protein</fullName>
    </submittedName>
</protein>
<dbReference type="Pfam" id="PF19127">
    <property type="entry name" value="Choline_bind_3"/>
    <property type="match status" value="1"/>
</dbReference>
<dbReference type="Proteomes" id="UP000473681">
    <property type="component" value="Unassembled WGS sequence"/>
</dbReference>
<reference evidence="6 7" key="1">
    <citation type="submission" date="2019-04" db="EMBL/GenBank/DDBJ databases">
        <title>Genome sequencing of Clostridium botulinum Groups I-IV and Clostridium butyricum.</title>
        <authorList>
            <person name="Brunt J."/>
            <person name="Van Vliet A.H.M."/>
            <person name="Stringer S.C."/>
            <person name="Carter A.T."/>
            <person name="Peck M.W."/>
        </authorList>
    </citation>
    <scope>NUCLEOTIDE SEQUENCE [LARGE SCALE GENOMIC DNA]</scope>
    <source>
        <strain evidence="4 7">1605</strain>
        <strain evidence="5 6">CB-K-33E</strain>
    </source>
</reference>
<feature type="repeat" description="Cell wall-binding" evidence="2">
    <location>
        <begin position="173"/>
        <end position="192"/>
    </location>
</feature>
<dbReference type="InterPro" id="IPR018337">
    <property type="entry name" value="Cell_wall/Cho-bd_repeat"/>
</dbReference>
<feature type="signal peptide" evidence="3">
    <location>
        <begin position="1"/>
        <end position="24"/>
    </location>
</feature>
<dbReference type="Gene3D" id="2.20.120.10">
    <property type="entry name" value="Multimodular pneumococcal cell wall endolysin, domain 3"/>
    <property type="match status" value="1"/>
</dbReference>
<evidence type="ECO:0000313" key="6">
    <source>
        <dbReference type="Proteomes" id="UP000473681"/>
    </source>
</evidence>
<dbReference type="PROSITE" id="PS51170">
    <property type="entry name" value="CW"/>
    <property type="match status" value="2"/>
</dbReference>
<evidence type="ECO:0000256" key="3">
    <source>
        <dbReference type="SAM" id="SignalP"/>
    </source>
</evidence>
<organism evidence="5 6">
    <name type="scientific">Clostridium botulinum</name>
    <dbReference type="NCBI Taxonomy" id="1491"/>
    <lineage>
        <taxon>Bacteria</taxon>
        <taxon>Bacillati</taxon>
        <taxon>Bacillota</taxon>
        <taxon>Clostridia</taxon>
        <taxon>Eubacteriales</taxon>
        <taxon>Clostridiaceae</taxon>
        <taxon>Clostridium</taxon>
    </lineage>
</organism>
<evidence type="ECO:0000313" key="7">
    <source>
        <dbReference type="Proteomes" id="UP000476820"/>
    </source>
</evidence>
<name>A0A0L9Y7L7_CLOBO</name>
<sequence>MIRRIIKRSLLVLMATFCFNIVNCDSNSKVYATTTESSESINNLNLLSGEKLIKISEEKNQYKTSIYNNIERAIINYEFLSDANIDNINIEILNPNKNEKSANYVLDKTNLVILIDNLQVGLTEVIIKDKLNEKQICKLYIDYNKNYNDNDEVGWVKSLGEWYFIDPSTRDKKTYWLLHNGYWYYLGEDGVMKNGWILDSDKWYYLNSTGIMESGLIKDESGNIYHLNEDGSLNS</sequence>
<evidence type="ECO:0000313" key="5">
    <source>
        <dbReference type="EMBL" id="NFN34487.1"/>
    </source>
</evidence>
<keyword evidence="3" id="KW-0732">Signal</keyword>
<dbReference type="RefSeq" id="WP_017825621.1">
    <property type="nucleotide sequence ID" value="NZ_JACBBU010000007.1"/>
</dbReference>
<evidence type="ECO:0000256" key="2">
    <source>
        <dbReference type="PROSITE-ProRule" id="PRU00591"/>
    </source>
</evidence>
<dbReference type="Pfam" id="PF01473">
    <property type="entry name" value="Choline_bind_1"/>
    <property type="match status" value="1"/>
</dbReference>
<keyword evidence="1" id="KW-0677">Repeat</keyword>
<dbReference type="OrthoDB" id="1912376at2"/>
<dbReference type="EMBL" id="SWOV01000010">
    <property type="protein sequence ID" value="NFF87374.1"/>
    <property type="molecule type" value="Genomic_DNA"/>
</dbReference>